<dbReference type="Proteomes" id="UP000494206">
    <property type="component" value="Unassembled WGS sequence"/>
</dbReference>
<protein>
    <recommendedName>
        <fullName evidence="5">Phosphatidylinositol-glycan biosynthesis class W protein</fullName>
        <ecNumber evidence="5">2.3.-.-</ecNumber>
    </recommendedName>
</protein>
<dbReference type="PIRSF" id="PIRSF017321">
    <property type="entry name" value="GWT1"/>
    <property type="match status" value="1"/>
</dbReference>
<feature type="transmembrane region" description="Helical" evidence="5">
    <location>
        <begin position="55"/>
        <end position="77"/>
    </location>
</feature>
<feature type="transmembrane region" description="Helical" evidence="5">
    <location>
        <begin position="371"/>
        <end position="392"/>
    </location>
</feature>
<gene>
    <name evidence="6" type="ORF">CBOVIS_LOCUS6855</name>
</gene>
<keyword evidence="3 5" id="KW-1133">Transmembrane helix</keyword>
<comment type="function">
    <text evidence="5">A acetyltransferase, which acetylates the inositol ring of phosphatidylinositol during biosynthesis of GPI-anchor.</text>
</comment>
<keyword evidence="5" id="KW-0256">Endoplasmic reticulum</keyword>
<dbReference type="Pfam" id="PF06423">
    <property type="entry name" value="GWT1"/>
    <property type="match status" value="1"/>
</dbReference>
<evidence type="ECO:0000256" key="3">
    <source>
        <dbReference type="ARBA" id="ARBA00022989"/>
    </source>
</evidence>
<dbReference type="AlphaFoldDB" id="A0A8S1EYC4"/>
<keyword evidence="5" id="KW-0012">Acyltransferase</keyword>
<keyword evidence="5" id="KW-0337">GPI-anchor biosynthesis</keyword>
<feature type="transmembrane region" description="Helical" evidence="5">
    <location>
        <begin position="84"/>
        <end position="104"/>
    </location>
</feature>
<feature type="transmembrane region" description="Helical" evidence="5">
    <location>
        <begin position="333"/>
        <end position="351"/>
    </location>
</feature>
<keyword evidence="5" id="KW-0808">Transferase</keyword>
<feature type="transmembrane region" description="Helical" evidence="5">
    <location>
        <begin position="449"/>
        <end position="471"/>
    </location>
</feature>
<comment type="caution">
    <text evidence="6">The sequence shown here is derived from an EMBL/GenBank/DDBJ whole genome shotgun (WGS) entry which is preliminary data.</text>
</comment>
<dbReference type="InterPro" id="IPR009447">
    <property type="entry name" value="PIGW/GWT1"/>
</dbReference>
<dbReference type="OrthoDB" id="1158011at2759"/>
<dbReference type="GO" id="GO:0072659">
    <property type="term" value="P:protein localization to plasma membrane"/>
    <property type="evidence" value="ECO:0007669"/>
    <property type="project" value="TreeGrafter"/>
</dbReference>
<evidence type="ECO:0000313" key="6">
    <source>
        <dbReference type="EMBL" id="CAB3404537.1"/>
    </source>
</evidence>
<comment type="similarity">
    <text evidence="5">Belongs to the PIGW family.</text>
</comment>
<dbReference type="GO" id="GO:0005789">
    <property type="term" value="C:endoplasmic reticulum membrane"/>
    <property type="evidence" value="ECO:0007669"/>
    <property type="project" value="UniProtKB-SubCell"/>
</dbReference>
<dbReference type="GO" id="GO:0032216">
    <property type="term" value="F:glucosaminyl-phosphatidylinositol O-acyltransferase activity"/>
    <property type="evidence" value="ECO:0007669"/>
    <property type="project" value="TreeGrafter"/>
</dbReference>
<evidence type="ECO:0000256" key="4">
    <source>
        <dbReference type="ARBA" id="ARBA00023136"/>
    </source>
</evidence>
<dbReference type="EMBL" id="CADEPM010000004">
    <property type="protein sequence ID" value="CAB3404537.1"/>
    <property type="molecule type" value="Genomic_DNA"/>
</dbReference>
<dbReference type="PANTHER" id="PTHR20661">
    <property type="entry name" value="PHOSPHATIDYLINOSITOL-GLYCAN BIOSYNTHESIS CLASS W PROTEIN"/>
    <property type="match status" value="1"/>
</dbReference>
<evidence type="ECO:0000256" key="2">
    <source>
        <dbReference type="ARBA" id="ARBA00022692"/>
    </source>
</evidence>
<accession>A0A8S1EYC4</accession>
<reference evidence="6 7" key="1">
    <citation type="submission" date="2020-04" db="EMBL/GenBank/DDBJ databases">
        <authorList>
            <person name="Laetsch R D."/>
            <person name="Stevens L."/>
            <person name="Kumar S."/>
            <person name="Blaxter L. M."/>
        </authorList>
    </citation>
    <scope>NUCLEOTIDE SEQUENCE [LARGE SCALE GENOMIC DNA]</scope>
</reference>
<feature type="transmembrane region" description="Helical" evidence="5">
    <location>
        <begin position="300"/>
        <end position="321"/>
    </location>
</feature>
<feature type="transmembrane region" description="Helical" evidence="5">
    <location>
        <begin position="21"/>
        <end position="43"/>
    </location>
</feature>
<feature type="transmembrane region" description="Helical" evidence="5">
    <location>
        <begin position="132"/>
        <end position="153"/>
    </location>
</feature>
<feature type="transmembrane region" description="Helical" evidence="5">
    <location>
        <begin position="233"/>
        <end position="250"/>
    </location>
</feature>
<sequence length="480" mass="54914">MTNVDHSEFVSTKQGCNQKEVIYVIIISALGIFFRNICIPWIFLGKRFNTSVISYWFKFIIDVIFIVAPPLLSLTIFANHLEHLLIILATSTVILLFFVAFEYYQHPFGHSMKNSWNRIIDETYHPTTFVTYLRASTMILTVCAILAVDFPIFPRRFSKTDSHGHSLMDTGVSAAVFISGLSSRMARSQSSGRPRNPRFTKWYTSSTFLLFLIGFARMIVLEFVGYPQHVNEYGIHWNFFFTMAVVRIAYTFLPRKFPFATSIVLGVCHQTLLNSGYQYWILTEGENQRENLIAANAEGIFSLLGYLTIFYASLAVGDILASTCIRIKSWIRRAFHMAFLSFLMYVCQVISEQHLDQPSRRVVNLTYIFSQLFLMIGATSLLLFIQMFNIVVHSSNVPQFSNGETPFDSLTPCLCESINLHSLEYFLLSNVLTGIVNMSINAHETRDETISLSILTVYMFIGVFIVHSLAFRRTKIVHSE</sequence>
<dbReference type="PANTHER" id="PTHR20661:SF0">
    <property type="entry name" value="PHOSPHATIDYLINOSITOL-GLYCAN BIOSYNTHESIS CLASS W PROTEIN"/>
    <property type="match status" value="1"/>
</dbReference>
<keyword evidence="7" id="KW-1185">Reference proteome</keyword>
<dbReference type="EC" id="2.3.-.-" evidence="5"/>
<evidence type="ECO:0000256" key="1">
    <source>
        <dbReference type="ARBA" id="ARBA00004141"/>
    </source>
</evidence>
<organism evidence="6 7">
    <name type="scientific">Caenorhabditis bovis</name>
    <dbReference type="NCBI Taxonomy" id="2654633"/>
    <lineage>
        <taxon>Eukaryota</taxon>
        <taxon>Metazoa</taxon>
        <taxon>Ecdysozoa</taxon>
        <taxon>Nematoda</taxon>
        <taxon>Chromadorea</taxon>
        <taxon>Rhabditida</taxon>
        <taxon>Rhabditina</taxon>
        <taxon>Rhabditomorpha</taxon>
        <taxon>Rhabditoidea</taxon>
        <taxon>Rhabditidae</taxon>
        <taxon>Peloderinae</taxon>
        <taxon>Caenorhabditis</taxon>
    </lineage>
</organism>
<keyword evidence="2 5" id="KW-0812">Transmembrane</keyword>
<evidence type="ECO:0000313" key="7">
    <source>
        <dbReference type="Proteomes" id="UP000494206"/>
    </source>
</evidence>
<comment type="pathway">
    <text evidence="5">Glycolipid biosynthesis; glycosylphosphatidylinositol-anchor biosynthesis.</text>
</comment>
<dbReference type="GO" id="GO:0006506">
    <property type="term" value="P:GPI anchor biosynthetic process"/>
    <property type="evidence" value="ECO:0007669"/>
    <property type="project" value="UniProtKB-KW"/>
</dbReference>
<comment type="subcellular location">
    <subcellularLocation>
        <location evidence="5">Endoplasmic reticulum membrane</location>
        <topology evidence="5">Multi-pass membrane protein</topology>
    </subcellularLocation>
    <subcellularLocation>
        <location evidence="1">Membrane</location>
        <topology evidence="1">Multi-pass membrane protein</topology>
    </subcellularLocation>
</comment>
<name>A0A8S1EYC4_9PELO</name>
<keyword evidence="4 5" id="KW-0472">Membrane</keyword>
<evidence type="ECO:0000256" key="5">
    <source>
        <dbReference type="RuleBase" id="RU280819"/>
    </source>
</evidence>
<feature type="transmembrane region" description="Helical" evidence="5">
    <location>
        <begin position="202"/>
        <end position="221"/>
    </location>
</feature>
<proteinExistence type="inferred from homology"/>